<evidence type="ECO:0000313" key="2">
    <source>
        <dbReference type="Proteomes" id="UP001153269"/>
    </source>
</evidence>
<protein>
    <submittedName>
        <fullName evidence="1">Uncharacterized protein</fullName>
    </submittedName>
</protein>
<reference evidence="1" key="1">
    <citation type="submission" date="2020-03" db="EMBL/GenBank/DDBJ databases">
        <authorList>
            <person name="Weist P."/>
        </authorList>
    </citation>
    <scope>NUCLEOTIDE SEQUENCE</scope>
</reference>
<keyword evidence="2" id="KW-1185">Reference proteome</keyword>
<accession>A0A9N7UHB0</accession>
<organism evidence="1 2">
    <name type="scientific">Pleuronectes platessa</name>
    <name type="common">European plaice</name>
    <dbReference type="NCBI Taxonomy" id="8262"/>
    <lineage>
        <taxon>Eukaryota</taxon>
        <taxon>Metazoa</taxon>
        <taxon>Chordata</taxon>
        <taxon>Craniata</taxon>
        <taxon>Vertebrata</taxon>
        <taxon>Euteleostomi</taxon>
        <taxon>Actinopterygii</taxon>
        <taxon>Neopterygii</taxon>
        <taxon>Teleostei</taxon>
        <taxon>Neoteleostei</taxon>
        <taxon>Acanthomorphata</taxon>
        <taxon>Carangaria</taxon>
        <taxon>Pleuronectiformes</taxon>
        <taxon>Pleuronectoidei</taxon>
        <taxon>Pleuronectidae</taxon>
        <taxon>Pleuronectes</taxon>
    </lineage>
</organism>
<dbReference type="AlphaFoldDB" id="A0A9N7UHB0"/>
<dbReference type="EMBL" id="CADEAL010001197">
    <property type="protein sequence ID" value="CAB1430048.1"/>
    <property type="molecule type" value="Genomic_DNA"/>
</dbReference>
<proteinExistence type="predicted"/>
<sequence length="144" mass="16421">MASESEIESKVRGQTPDDEEVWRFQGLPARLWVRRLMDGHSSTPSPFHSSSRSPTLSLLLLPESERRVQPGQVDSESQEQQTTIFIIIIIIIIIRIKPTNLHVFALWEEAAVPKESHGNTGRTCNLHTERPLIKMGFEPTRQHC</sequence>
<dbReference type="Proteomes" id="UP001153269">
    <property type="component" value="Unassembled WGS sequence"/>
</dbReference>
<comment type="caution">
    <text evidence="1">The sequence shown here is derived from an EMBL/GenBank/DDBJ whole genome shotgun (WGS) entry which is preliminary data.</text>
</comment>
<gene>
    <name evidence="1" type="ORF">PLEPLA_LOCUS18028</name>
</gene>
<evidence type="ECO:0000313" key="1">
    <source>
        <dbReference type="EMBL" id="CAB1430048.1"/>
    </source>
</evidence>
<name>A0A9N7UHB0_PLEPL</name>